<sequence length="192" mass="20736">MPRRVTTVVVCGPSGVGKTTIGRLLAEEFQCPFVEGDDYHSAENVEKMRAGTPLTDEDRIPWLHRLFDEVIAPNSGKDGVSVSLACSALRRRYRDILRGADHCHTAAGRRKQLPETEVFFLLLCGDAGVVASRLAARKGHYMPPSLLASQLATLEALAPDELGATADLSESPEVIAKKAAKLVRMVTAPSTL</sequence>
<dbReference type="Pfam" id="PF13671">
    <property type="entry name" value="AAA_33"/>
    <property type="match status" value="1"/>
</dbReference>
<dbReference type="PANTHER" id="PTHR43442">
    <property type="entry name" value="GLUCONOKINASE-RELATED"/>
    <property type="match status" value="1"/>
</dbReference>
<dbReference type="VEuPathDB" id="TriTrypDB:Lsey_0223_0060"/>
<dbReference type="OrthoDB" id="275177at2759"/>
<name>A0A0N1IIM9_LEPSE</name>
<evidence type="ECO:0000256" key="1">
    <source>
        <dbReference type="ARBA" id="ARBA00004875"/>
    </source>
</evidence>
<dbReference type="GO" id="GO:0046316">
    <property type="term" value="F:gluconokinase activity"/>
    <property type="evidence" value="ECO:0007669"/>
    <property type="project" value="UniProtKB-EC"/>
</dbReference>
<keyword evidence="4 9" id="KW-0808">Transferase</keyword>
<comment type="catalytic activity">
    <reaction evidence="8 9">
        <text>D-gluconate + ATP = 6-phospho-D-gluconate + ADP + H(+)</text>
        <dbReference type="Rhea" id="RHEA:19433"/>
        <dbReference type="ChEBI" id="CHEBI:15378"/>
        <dbReference type="ChEBI" id="CHEBI:18391"/>
        <dbReference type="ChEBI" id="CHEBI:30616"/>
        <dbReference type="ChEBI" id="CHEBI:58759"/>
        <dbReference type="ChEBI" id="CHEBI:456216"/>
        <dbReference type="EC" id="2.7.1.12"/>
    </reaction>
</comment>
<keyword evidence="6 9" id="KW-0418">Kinase</keyword>
<evidence type="ECO:0000313" key="10">
    <source>
        <dbReference type="EMBL" id="KPI84895.1"/>
    </source>
</evidence>
<evidence type="ECO:0000256" key="6">
    <source>
        <dbReference type="ARBA" id="ARBA00022777"/>
    </source>
</evidence>
<dbReference type="Gene3D" id="3.40.50.300">
    <property type="entry name" value="P-loop containing nucleotide triphosphate hydrolases"/>
    <property type="match status" value="1"/>
</dbReference>
<dbReference type="EC" id="2.7.1.12" evidence="3 9"/>
<comment type="similarity">
    <text evidence="2 9">Belongs to the gluconokinase GntK/GntV family.</text>
</comment>
<proteinExistence type="inferred from homology"/>
<dbReference type="EMBL" id="LJSK01000223">
    <property type="protein sequence ID" value="KPI84895.1"/>
    <property type="molecule type" value="Genomic_DNA"/>
</dbReference>
<dbReference type="CDD" id="cd02021">
    <property type="entry name" value="GntK"/>
    <property type="match status" value="1"/>
</dbReference>
<dbReference type="InterPro" id="IPR006001">
    <property type="entry name" value="Therm_gnt_kin"/>
</dbReference>
<organism evidence="10 11">
    <name type="scientific">Leptomonas seymouri</name>
    <dbReference type="NCBI Taxonomy" id="5684"/>
    <lineage>
        <taxon>Eukaryota</taxon>
        <taxon>Discoba</taxon>
        <taxon>Euglenozoa</taxon>
        <taxon>Kinetoplastea</taxon>
        <taxon>Metakinetoplastina</taxon>
        <taxon>Trypanosomatida</taxon>
        <taxon>Trypanosomatidae</taxon>
        <taxon>Leishmaniinae</taxon>
        <taxon>Leptomonas</taxon>
    </lineage>
</organism>
<evidence type="ECO:0000256" key="9">
    <source>
        <dbReference type="RuleBase" id="RU363066"/>
    </source>
</evidence>
<dbReference type="GO" id="GO:0005975">
    <property type="term" value="P:carbohydrate metabolic process"/>
    <property type="evidence" value="ECO:0007669"/>
    <property type="project" value="InterPro"/>
</dbReference>
<comment type="caution">
    <text evidence="10">The sequence shown here is derived from an EMBL/GenBank/DDBJ whole genome shotgun (WGS) entry which is preliminary data.</text>
</comment>
<reference evidence="10 11" key="1">
    <citation type="journal article" date="2015" name="PLoS Pathog.">
        <title>Leptomonas seymouri: Adaptations to the Dixenous Life Cycle Analyzed by Genome Sequencing, Transcriptome Profiling and Co-infection with Leishmania donovani.</title>
        <authorList>
            <person name="Kraeva N."/>
            <person name="Butenko A."/>
            <person name="Hlavacova J."/>
            <person name="Kostygov A."/>
            <person name="Myskova J."/>
            <person name="Grybchuk D."/>
            <person name="Lestinova T."/>
            <person name="Votypka J."/>
            <person name="Volf P."/>
            <person name="Opperdoes F."/>
            <person name="Flegontov P."/>
            <person name="Lukes J."/>
            <person name="Yurchenko V."/>
        </authorList>
    </citation>
    <scope>NUCLEOTIDE SEQUENCE [LARGE SCALE GENOMIC DNA]</scope>
    <source>
        <strain evidence="10 11">ATCC 30220</strain>
    </source>
</reference>
<evidence type="ECO:0000313" key="11">
    <source>
        <dbReference type="Proteomes" id="UP000038009"/>
    </source>
</evidence>
<accession>A0A0N1IIM9</accession>
<dbReference type="GO" id="GO:0005524">
    <property type="term" value="F:ATP binding"/>
    <property type="evidence" value="ECO:0007669"/>
    <property type="project" value="UniProtKB-KW"/>
</dbReference>
<keyword evidence="11" id="KW-1185">Reference proteome</keyword>
<evidence type="ECO:0000256" key="4">
    <source>
        <dbReference type="ARBA" id="ARBA00022679"/>
    </source>
</evidence>
<evidence type="ECO:0000256" key="7">
    <source>
        <dbReference type="ARBA" id="ARBA00022840"/>
    </source>
</evidence>
<evidence type="ECO:0000256" key="8">
    <source>
        <dbReference type="ARBA" id="ARBA00048090"/>
    </source>
</evidence>
<comment type="pathway">
    <text evidence="1 9">Carbohydrate acid metabolism; D-gluconate degradation.</text>
</comment>
<dbReference type="PANTHER" id="PTHR43442:SF3">
    <property type="entry name" value="GLUCONOKINASE-RELATED"/>
    <property type="match status" value="1"/>
</dbReference>
<dbReference type="AlphaFoldDB" id="A0A0N1IIM9"/>
<dbReference type="OMA" id="HRPGHFM"/>
<evidence type="ECO:0000256" key="3">
    <source>
        <dbReference type="ARBA" id="ARBA00012054"/>
    </source>
</evidence>
<evidence type="ECO:0000256" key="5">
    <source>
        <dbReference type="ARBA" id="ARBA00022741"/>
    </source>
</evidence>
<dbReference type="SUPFAM" id="SSF52540">
    <property type="entry name" value="P-loop containing nucleoside triphosphate hydrolases"/>
    <property type="match status" value="1"/>
</dbReference>
<dbReference type="Proteomes" id="UP000038009">
    <property type="component" value="Unassembled WGS sequence"/>
</dbReference>
<dbReference type="UniPathway" id="UPA00792"/>
<protein>
    <recommendedName>
        <fullName evidence="3 9">Gluconokinase</fullName>
        <ecNumber evidence="3 9">2.7.1.12</ecNumber>
    </recommendedName>
</protein>
<dbReference type="NCBIfam" id="TIGR01313">
    <property type="entry name" value="therm_gnt_kin"/>
    <property type="match status" value="1"/>
</dbReference>
<evidence type="ECO:0000256" key="2">
    <source>
        <dbReference type="ARBA" id="ARBA00008420"/>
    </source>
</evidence>
<dbReference type="InterPro" id="IPR027417">
    <property type="entry name" value="P-loop_NTPase"/>
</dbReference>
<gene>
    <name evidence="10" type="ORF">ABL78_6050</name>
</gene>
<dbReference type="GO" id="GO:0005737">
    <property type="term" value="C:cytoplasm"/>
    <property type="evidence" value="ECO:0007669"/>
    <property type="project" value="TreeGrafter"/>
</dbReference>
<keyword evidence="5 9" id="KW-0547">Nucleotide-binding</keyword>
<keyword evidence="7 9" id="KW-0067">ATP-binding</keyword>
<dbReference type="FunFam" id="3.40.50.300:FF:000522">
    <property type="entry name" value="Gluconokinase"/>
    <property type="match status" value="1"/>
</dbReference>